<evidence type="ECO:0000256" key="1">
    <source>
        <dbReference type="SAM" id="Phobius"/>
    </source>
</evidence>
<keyword evidence="1" id="KW-0472">Membrane</keyword>
<evidence type="ECO:0000313" key="3">
    <source>
        <dbReference type="Proteomes" id="UP000500938"/>
    </source>
</evidence>
<keyword evidence="3" id="KW-1185">Reference proteome</keyword>
<dbReference type="RefSeq" id="WP_171224057.1">
    <property type="nucleotide sequence ID" value="NZ_CP053085.1"/>
</dbReference>
<keyword evidence="1 2" id="KW-0812">Transmembrane</keyword>
<sequence>MQQQDEPPDDLPSVRLLAWLSLCALLLAAFIGVAVVLPAETDRDPTGLGRVLGIAEMGRIKVALANEAVAEVKEGARAKTSEATQLTGSRWRDSMTITLQPSQGIEVKMSMRTAETARYAWTTDGGEVYFNMHGEPPNPPKDYAAHRYGKGTSAAESGELVAAFDGVHGWFWRNRTEQPITITLRTGGEYLVLKELK</sequence>
<feature type="transmembrane region" description="Helical" evidence="1">
    <location>
        <begin position="16"/>
        <end position="37"/>
    </location>
</feature>
<dbReference type="EMBL" id="CP053085">
    <property type="protein sequence ID" value="QJR34629.1"/>
    <property type="molecule type" value="Genomic_DNA"/>
</dbReference>
<dbReference type="AlphaFoldDB" id="A0A6M4IL68"/>
<dbReference type="KEGG" id="ggr:HKW67_03405"/>
<reference evidence="2 3" key="1">
    <citation type="submission" date="2020-05" db="EMBL/GenBank/DDBJ databases">
        <title>Complete genome sequence of Gemmatimonas greenlandica TET16.</title>
        <authorList>
            <person name="Zeng Y."/>
        </authorList>
    </citation>
    <scope>NUCLEOTIDE SEQUENCE [LARGE SCALE GENOMIC DNA]</scope>
    <source>
        <strain evidence="2 3">TET16</strain>
    </source>
</reference>
<dbReference type="Proteomes" id="UP000500938">
    <property type="component" value="Chromosome"/>
</dbReference>
<protein>
    <submittedName>
        <fullName evidence="2">Transmembrane anchor protein</fullName>
    </submittedName>
</protein>
<name>A0A6M4IL68_9BACT</name>
<accession>A0A6M4IL68</accession>
<organism evidence="2 3">
    <name type="scientific">Gemmatimonas groenlandica</name>
    <dbReference type="NCBI Taxonomy" id="2732249"/>
    <lineage>
        <taxon>Bacteria</taxon>
        <taxon>Pseudomonadati</taxon>
        <taxon>Gemmatimonadota</taxon>
        <taxon>Gemmatimonadia</taxon>
        <taxon>Gemmatimonadales</taxon>
        <taxon>Gemmatimonadaceae</taxon>
        <taxon>Gemmatimonas</taxon>
    </lineage>
</organism>
<keyword evidence="1" id="KW-1133">Transmembrane helix</keyword>
<proteinExistence type="predicted"/>
<gene>
    <name evidence="2" type="ORF">HKW67_03405</name>
</gene>
<evidence type="ECO:0000313" key="2">
    <source>
        <dbReference type="EMBL" id="QJR34629.1"/>
    </source>
</evidence>